<keyword evidence="1" id="KW-1133">Transmembrane helix</keyword>
<evidence type="ECO:0000256" key="1">
    <source>
        <dbReference type="SAM" id="Phobius"/>
    </source>
</evidence>
<keyword evidence="1" id="KW-0812">Transmembrane</keyword>
<organism evidence="2 3">
    <name type="scientific">Filimonas lacunae</name>
    <dbReference type="NCBI Taxonomy" id="477680"/>
    <lineage>
        <taxon>Bacteria</taxon>
        <taxon>Pseudomonadati</taxon>
        <taxon>Bacteroidota</taxon>
        <taxon>Chitinophagia</taxon>
        <taxon>Chitinophagales</taxon>
        <taxon>Chitinophagaceae</taxon>
        <taxon>Filimonas</taxon>
    </lineage>
</organism>
<proteinExistence type="predicted"/>
<evidence type="ECO:0000313" key="2">
    <source>
        <dbReference type="EMBL" id="SIS82460.1"/>
    </source>
</evidence>
<dbReference type="AlphaFoldDB" id="A0A1N7M8Q3"/>
<dbReference type="Proteomes" id="UP000186917">
    <property type="component" value="Unassembled WGS sequence"/>
</dbReference>
<keyword evidence="3" id="KW-1185">Reference proteome</keyword>
<name>A0A1N7M8Q3_9BACT</name>
<dbReference type="Pfam" id="PF12811">
    <property type="entry name" value="BaxI_1"/>
    <property type="match status" value="1"/>
</dbReference>
<feature type="transmembrane region" description="Helical" evidence="1">
    <location>
        <begin position="121"/>
        <end position="142"/>
    </location>
</feature>
<sequence>MALFQSDNPTLSEKIFNKSMSFTNEETMTVRGTMAKFGFLLVMVLGGAAYTWRLFNIGDMDTMMTFFWIGLIGGLVSALVISFKPTTARFLAPLYGILEGLALGALSVIVNARFAKSNPGIVMQAVGLTFAVALVMFALYNFRIIRATAKFKAVMISATIGIGLFYVVCFLFSLFGAPLSFMSWEDASLLGIGINVFVAAIAALTLIMDFDMIERGQEMGAPKHMEWYGAFGLLVTLVWLYIQILKLLSRLSSSKN</sequence>
<feature type="transmembrane region" description="Helical" evidence="1">
    <location>
        <begin position="154"/>
        <end position="175"/>
    </location>
</feature>
<feature type="transmembrane region" description="Helical" evidence="1">
    <location>
        <begin position="187"/>
        <end position="207"/>
    </location>
</feature>
<feature type="transmembrane region" description="Helical" evidence="1">
    <location>
        <begin position="37"/>
        <end position="54"/>
    </location>
</feature>
<feature type="transmembrane region" description="Helical" evidence="1">
    <location>
        <begin position="227"/>
        <end position="248"/>
    </location>
</feature>
<gene>
    <name evidence="2" type="ORF">SAMN05421788_1011436</name>
</gene>
<dbReference type="STRING" id="477680.SAMN05421788_1011436"/>
<dbReference type="PANTHER" id="PTHR41282:SF1">
    <property type="entry name" value="CONSERVED TRANSMEMBRANE PROTEIN-RELATED"/>
    <property type="match status" value="1"/>
</dbReference>
<dbReference type="OrthoDB" id="116480at2"/>
<accession>A0A1N7M8Q3</accession>
<reference evidence="3" key="1">
    <citation type="submission" date="2017-01" db="EMBL/GenBank/DDBJ databases">
        <authorList>
            <person name="Varghese N."/>
            <person name="Submissions S."/>
        </authorList>
    </citation>
    <scope>NUCLEOTIDE SEQUENCE [LARGE SCALE GENOMIC DNA]</scope>
    <source>
        <strain evidence="3">DSM 21054</strain>
    </source>
</reference>
<protein>
    <submittedName>
        <fullName evidence="2">Uncharacterized membrane protein, YccA/Bax inhibitor family</fullName>
    </submittedName>
</protein>
<feature type="transmembrane region" description="Helical" evidence="1">
    <location>
        <begin position="90"/>
        <end position="109"/>
    </location>
</feature>
<dbReference type="PIRSF" id="PIRSF009160">
    <property type="entry name" value="UCP009160"/>
    <property type="match status" value="1"/>
</dbReference>
<dbReference type="InterPro" id="IPR010539">
    <property type="entry name" value="BaxI_1-like"/>
</dbReference>
<dbReference type="EMBL" id="FTOR01000001">
    <property type="protein sequence ID" value="SIS82460.1"/>
    <property type="molecule type" value="Genomic_DNA"/>
</dbReference>
<dbReference type="PANTHER" id="PTHR41282">
    <property type="entry name" value="CONSERVED TRANSMEMBRANE PROTEIN-RELATED"/>
    <property type="match status" value="1"/>
</dbReference>
<evidence type="ECO:0000313" key="3">
    <source>
        <dbReference type="Proteomes" id="UP000186917"/>
    </source>
</evidence>
<dbReference type="RefSeq" id="WP_076377009.1">
    <property type="nucleotide sequence ID" value="NZ_AP017422.1"/>
</dbReference>
<feature type="transmembrane region" description="Helical" evidence="1">
    <location>
        <begin position="66"/>
        <end position="83"/>
    </location>
</feature>
<keyword evidence="1" id="KW-0472">Membrane</keyword>